<dbReference type="RefSeq" id="WP_046771641.1">
    <property type="nucleotide sequence ID" value="NZ_LBMC01000045.1"/>
</dbReference>
<dbReference type="InterPro" id="IPR013496">
    <property type="entry name" value="CHP02680"/>
</dbReference>
<feature type="compositionally biased region" description="Basic and acidic residues" evidence="2">
    <location>
        <begin position="965"/>
        <end position="977"/>
    </location>
</feature>
<feature type="region of interest" description="Disordered" evidence="2">
    <location>
        <begin position="1360"/>
        <end position="1385"/>
    </location>
</feature>
<protein>
    <submittedName>
        <fullName evidence="3">TIGR02680 family protein</fullName>
    </submittedName>
</protein>
<dbReference type="Pfam" id="PF13558">
    <property type="entry name" value="SbcC_Walker_B"/>
    <property type="match status" value="1"/>
</dbReference>
<feature type="coiled-coil region" evidence="1">
    <location>
        <begin position="294"/>
        <end position="378"/>
    </location>
</feature>
<accession>A0A1H2IWI2</accession>
<feature type="region of interest" description="Disordered" evidence="2">
    <location>
        <begin position="804"/>
        <end position="828"/>
    </location>
</feature>
<feature type="coiled-coil region" evidence="1">
    <location>
        <begin position="449"/>
        <end position="486"/>
    </location>
</feature>
<organism evidence="3 4">
    <name type="scientific">Jiangella alkaliphila</name>
    <dbReference type="NCBI Taxonomy" id="419479"/>
    <lineage>
        <taxon>Bacteria</taxon>
        <taxon>Bacillati</taxon>
        <taxon>Actinomycetota</taxon>
        <taxon>Actinomycetes</taxon>
        <taxon>Jiangellales</taxon>
        <taxon>Jiangellaceae</taxon>
        <taxon>Jiangella</taxon>
    </lineage>
</organism>
<keyword evidence="4" id="KW-1185">Reference proteome</keyword>
<evidence type="ECO:0000256" key="1">
    <source>
        <dbReference type="SAM" id="Coils"/>
    </source>
</evidence>
<gene>
    <name evidence="3" type="ORF">SAMN04488563_2079</name>
</gene>
<dbReference type="Gene3D" id="3.40.50.300">
    <property type="entry name" value="P-loop containing nucleotide triphosphate hydrolases"/>
    <property type="match status" value="1"/>
</dbReference>
<evidence type="ECO:0000313" key="3">
    <source>
        <dbReference type="EMBL" id="SDU48499.1"/>
    </source>
</evidence>
<dbReference type="Proteomes" id="UP000182977">
    <property type="component" value="Chromosome I"/>
</dbReference>
<dbReference type="OrthoDB" id="8527901at2"/>
<dbReference type="NCBIfam" id="TIGR02680">
    <property type="entry name" value="TIGR02680 family protein"/>
    <property type="match status" value="1"/>
</dbReference>
<reference evidence="4" key="1">
    <citation type="submission" date="2016-10" db="EMBL/GenBank/DDBJ databases">
        <authorList>
            <person name="Varghese N."/>
            <person name="Submissions S."/>
        </authorList>
    </citation>
    <scope>NUCLEOTIDE SEQUENCE [LARGE SCALE GENOMIC DNA]</scope>
    <source>
        <strain evidence="4">DSM 45079</strain>
    </source>
</reference>
<dbReference type="EMBL" id="LT629791">
    <property type="protein sequence ID" value="SDU48499.1"/>
    <property type="molecule type" value="Genomic_DNA"/>
</dbReference>
<dbReference type="STRING" id="419479.SAMN04488563_2079"/>
<proteinExistence type="predicted"/>
<dbReference type="SUPFAM" id="SSF52540">
    <property type="entry name" value="P-loop containing nucleoside triphosphate hydrolases"/>
    <property type="match status" value="1"/>
</dbReference>
<dbReference type="InterPro" id="IPR027417">
    <property type="entry name" value="P-loop_NTPase"/>
</dbReference>
<keyword evidence="1" id="KW-0175">Coiled coil</keyword>
<evidence type="ECO:0000313" key="4">
    <source>
        <dbReference type="Proteomes" id="UP000182977"/>
    </source>
</evidence>
<feature type="region of interest" description="Disordered" evidence="2">
    <location>
        <begin position="951"/>
        <end position="977"/>
    </location>
</feature>
<feature type="coiled-coil region" evidence="1">
    <location>
        <begin position="747"/>
        <end position="788"/>
    </location>
</feature>
<name>A0A1H2IWI2_9ACTN</name>
<sequence>MTAPTVTTAALPTPTSRRWKPLRAGLVDIFYYDVEEFHFHDGRLLLRGNNGTGKSKVLALTLPFLLDGELSPHRVEPDGDRQKRMEWNLLLGGKHPHPERVGYTWLEFGRIGPDGTPEFKTIGCGLKAVKDRGIARHWYVVTPQRVGDDLLLLGPGRVPLTRERLRDAVEGRGMVYDRASDYRRAVDEALFGLGERRYEALVNLLIQLRQPQLSKKPDEKRLSTALTEALPPVSPALIRTVADAFRGLDEERHAIDGLREAEQAAAEFLRHYRRYAELAARRMARGPRETHSRYEWLGRDLAEAERRYAEAQGELDAAEELLAELADAKGTLEAQRDALQQSPEMRDAERLQHLEADADRLEAYARRVEGDRERLDDELRRRRVAAERAAGRERQAAATFEAADGTATESAERARCAAEHQDVAGRWETDLAAARRETAALADRRTRAVEELERLLAAVAAESARLEQARREVDRLTAQLQADAERVTHAEQAIHDETAGLSARYSAYLGGVSEFRVTDADAVLSLLETWAVNVDGVNPAAEAVDQAVRTATTELGRQEAGLEAERQDRRAATGEITDEIQRLEAGGHDAPPVPYTRDPSGRVDRPGAPFWKVVDFADDVPSDHRAGVEAALEAAGILDAWLSPDGTLRGADDTVVVAAADGAGTETGARRGSCRDVLRPAVDRADVHAAALSDDLVDAVLGAIGLDADDGGDHHTWVTVDGRWANGVLTGSWHKPDAVFIGDGARERARRARLERLRAELAELESRLAELAAALEEVAARRRGLDEERRARPDDQALREAHVKLTGEHERRRSHQEEHSAAEEAAREQEAQLVAVRHRAAEFAADVGLPVDTDELATVRAALGDYRVALAGLWPAAEALLDARETARIVAEELAGTAERLEEASSSAVEARERAAAAAETYRVLHETVGDAIEELRRKLAAVAEELRQRDENERATRDVANQARENRGRAEGAREKLTEEITEAETKRDAAVEEFRQFAATGLLRVALPELEIPGADESWAATPAVHLARSVNAALESADDSDGPWDRVQKRVSEEHKLLSDAMARHGHSVGLTLRAGVMVVDVVFQGRTREIPELTMALRTEIDDRAQLLSAREREILENHLLNEVAGTLHELIAAAEDEVRAMNDELAARPTSTGMRLRLIWRSARHAPDGLDRVRDKLRQTVDAWSEADRSAVGEFLQRQIAREHAENPAVGWYDQLTTALDYRTWHEFTIQRYQDGQWRPATGPASGGERALVASVPLFAAASAHYKSAANPYAPRLVALDEAFAGVDDDSRAKCLGLLATFDMDVVMTSEREWGCYPEVPGLAISHLARRDGIDAVLVTPWRWDGRDRRRVERPVPVLPPAEPAPRAGGAEQADLFGQG</sequence>
<evidence type="ECO:0000256" key="2">
    <source>
        <dbReference type="SAM" id="MobiDB-lite"/>
    </source>
</evidence>